<comment type="catalytic activity">
    <reaction evidence="18 19">
        <text>alpha-ribazole 5'-phosphate + adenosylcob(III)inamide-GDP = adenosylcob(III)alamin 5'-phosphate + GMP + H(+)</text>
        <dbReference type="Rhea" id="RHEA:23560"/>
        <dbReference type="ChEBI" id="CHEBI:15378"/>
        <dbReference type="ChEBI" id="CHEBI:57918"/>
        <dbReference type="ChEBI" id="CHEBI:58115"/>
        <dbReference type="ChEBI" id="CHEBI:60487"/>
        <dbReference type="ChEBI" id="CHEBI:60493"/>
        <dbReference type="EC" id="2.7.8.26"/>
    </reaction>
</comment>
<comment type="subcellular location">
    <subcellularLocation>
        <location evidence="2 19">Cell membrane</location>
        <topology evidence="2 19">Multi-pass membrane protein</topology>
    </subcellularLocation>
</comment>
<keyword evidence="11 19" id="KW-0460">Magnesium</keyword>
<keyword evidence="9 19" id="KW-0808">Transferase</keyword>
<keyword evidence="10 19" id="KW-0812">Transmembrane</keyword>
<evidence type="ECO:0000256" key="12">
    <source>
        <dbReference type="ARBA" id="ARBA00022989"/>
    </source>
</evidence>
<feature type="transmembrane region" description="Helical" evidence="19">
    <location>
        <begin position="49"/>
        <end position="70"/>
    </location>
</feature>
<keyword evidence="12 19" id="KW-1133">Transmembrane helix</keyword>
<dbReference type="GO" id="GO:0051073">
    <property type="term" value="F:adenosylcobinamide-GDP ribazoletransferase activity"/>
    <property type="evidence" value="ECO:0007669"/>
    <property type="project" value="UniProtKB-UniRule"/>
</dbReference>
<keyword evidence="21" id="KW-1185">Reference proteome</keyword>
<dbReference type="PANTHER" id="PTHR34148">
    <property type="entry name" value="ADENOSYLCOBINAMIDE-GDP RIBAZOLETRANSFERASE"/>
    <property type="match status" value="1"/>
</dbReference>
<dbReference type="Proteomes" id="UP000653674">
    <property type="component" value="Unassembled WGS sequence"/>
</dbReference>
<dbReference type="GO" id="GO:0009236">
    <property type="term" value="P:cobalamin biosynthetic process"/>
    <property type="evidence" value="ECO:0007669"/>
    <property type="project" value="UniProtKB-UniRule"/>
</dbReference>
<evidence type="ECO:0000256" key="10">
    <source>
        <dbReference type="ARBA" id="ARBA00022692"/>
    </source>
</evidence>
<gene>
    <name evidence="19 20" type="primary">cobS</name>
    <name evidence="20" type="ORF">Pfl04_10000</name>
</gene>
<dbReference type="HAMAP" id="MF_00719">
    <property type="entry name" value="CobS"/>
    <property type="match status" value="1"/>
</dbReference>
<proteinExistence type="inferred from homology"/>
<evidence type="ECO:0000256" key="13">
    <source>
        <dbReference type="ARBA" id="ARBA00023136"/>
    </source>
</evidence>
<comment type="pathway">
    <text evidence="3 19">Cofactor biosynthesis; adenosylcobalamin biosynthesis; adenosylcobalamin from cob(II)yrinate a,c-diamide: step 7/7.</text>
</comment>
<evidence type="ECO:0000256" key="19">
    <source>
        <dbReference type="HAMAP-Rule" id="MF_00719"/>
    </source>
</evidence>
<dbReference type="EMBL" id="BONU01000004">
    <property type="protein sequence ID" value="GIG72596.1"/>
    <property type="molecule type" value="Genomic_DNA"/>
</dbReference>
<dbReference type="AlphaFoldDB" id="A0A8J3PM68"/>
<dbReference type="EC" id="2.7.8.26" evidence="5 19"/>
<dbReference type="InterPro" id="IPR003805">
    <property type="entry name" value="CobS"/>
</dbReference>
<evidence type="ECO:0000256" key="5">
    <source>
        <dbReference type="ARBA" id="ARBA00013200"/>
    </source>
</evidence>
<comment type="caution">
    <text evidence="20">The sequence shown here is derived from an EMBL/GenBank/DDBJ whole genome shotgun (WGS) entry which is preliminary data.</text>
</comment>
<feature type="transmembrane region" description="Helical" evidence="19">
    <location>
        <begin position="190"/>
        <end position="215"/>
    </location>
</feature>
<organism evidence="20 21">
    <name type="scientific">Planosporangium flavigriseum</name>
    <dbReference type="NCBI Taxonomy" id="373681"/>
    <lineage>
        <taxon>Bacteria</taxon>
        <taxon>Bacillati</taxon>
        <taxon>Actinomycetota</taxon>
        <taxon>Actinomycetes</taxon>
        <taxon>Micromonosporales</taxon>
        <taxon>Micromonosporaceae</taxon>
        <taxon>Planosporangium</taxon>
    </lineage>
</organism>
<dbReference type="Pfam" id="PF02654">
    <property type="entry name" value="CobS"/>
    <property type="match status" value="1"/>
</dbReference>
<comment type="function">
    <text evidence="14 19">Joins adenosylcobinamide-GDP and alpha-ribazole to generate adenosylcobalamin (Ado-cobalamin). Also synthesizes adenosylcobalamin 5'-phosphate from adenosylcobinamide-GDP and alpha-ribazole 5'-phosphate.</text>
</comment>
<keyword evidence="13 19" id="KW-0472">Membrane</keyword>
<name>A0A8J3PM68_9ACTN</name>
<dbReference type="GO" id="GO:0008818">
    <property type="term" value="F:cobalamin 5'-phosphate synthase activity"/>
    <property type="evidence" value="ECO:0007669"/>
    <property type="project" value="UniProtKB-UniRule"/>
</dbReference>
<feature type="transmembrane region" description="Helical" evidence="19">
    <location>
        <begin position="252"/>
        <end position="272"/>
    </location>
</feature>
<feature type="transmembrane region" description="Helical" evidence="19">
    <location>
        <begin position="132"/>
        <end position="152"/>
    </location>
</feature>
<evidence type="ECO:0000256" key="2">
    <source>
        <dbReference type="ARBA" id="ARBA00004651"/>
    </source>
</evidence>
<sequence>MSDPAAGAERDPVAGAERERRAAAAGLRLALTTFTVAPVRGGRVDRATAAVAMSLAPLVGAALGVVLGGAGLGLRWLGTPALVAGVVTVGLGVLLTRGLHVDGLADTVDGLGSYRDATGTLEIMKKPDVGPFGVAAIVLVLLLQATCAAAVLSRPWPAALAGIAAATAAGRLAVTWTCRRGVPAARPDGLGAMVAGTVGWFSAVVGLVFVAVLALPAVPGLPAQGPVAVAVALLATALLVRHVVRRIGGVTGDVFGAVVEVGVSVAYVGLALS</sequence>
<dbReference type="GO" id="GO:0005886">
    <property type="term" value="C:plasma membrane"/>
    <property type="evidence" value="ECO:0007669"/>
    <property type="project" value="UniProtKB-SubCell"/>
</dbReference>
<comment type="similarity">
    <text evidence="4 19">Belongs to the CobS family.</text>
</comment>
<feature type="transmembrane region" description="Helical" evidence="19">
    <location>
        <begin position="158"/>
        <end position="178"/>
    </location>
</feature>
<feature type="transmembrane region" description="Helical" evidence="19">
    <location>
        <begin position="76"/>
        <end position="95"/>
    </location>
</feature>
<evidence type="ECO:0000256" key="18">
    <source>
        <dbReference type="ARBA" id="ARBA00049504"/>
    </source>
</evidence>
<evidence type="ECO:0000256" key="11">
    <source>
        <dbReference type="ARBA" id="ARBA00022842"/>
    </source>
</evidence>
<evidence type="ECO:0000256" key="1">
    <source>
        <dbReference type="ARBA" id="ARBA00001946"/>
    </source>
</evidence>
<dbReference type="PANTHER" id="PTHR34148:SF1">
    <property type="entry name" value="ADENOSYLCOBINAMIDE-GDP RIBAZOLETRANSFERASE"/>
    <property type="match status" value="1"/>
</dbReference>
<evidence type="ECO:0000256" key="17">
    <source>
        <dbReference type="ARBA" id="ARBA00048623"/>
    </source>
</evidence>
<evidence type="ECO:0000256" key="6">
    <source>
        <dbReference type="ARBA" id="ARBA00015850"/>
    </source>
</evidence>
<evidence type="ECO:0000313" key="21">
    <source>
        <dbReference type="Proteomes" id="UP000653674"/>
    </source>
</evidence>
<evidence type="ECO:0000256" key="8">
    <source>
        <dbReference type="ARBA" id="ARBA00022573"/>
    </source>
</evidence>
<reference evidence="20" key="1">
    <citation type="submission" date="2021-01" db="EMBL/GenBank/DDBJ databases">
        <title>Whole genome shotgun sequence of Planosporangium flavigriseum NBRC 105377.</title>
        <authorList>
            <person name="Komaki H."/>
            <person name="Tamura T."/>
        </authorList>
    </citation>
    <scope>NUCLEOTIDE SEQUENCE</scope>
    <source>
        <strain evidence="20">NBRC 105377</strain>
    </source>
</reference>
<protein>
    <recommendedName>
        <fullName evidence="6 19">Adenosylcobinamide-GDP ribazoletransferase</fullName>
        <ecNumber evidence="5 19">2.7.8.26</ecNumber>
    </recommendedName>
    <alternativeName>
        <fullName evidence="16 19">Cobalamin synthase</fullName>
    </alternativeName>
    <alternativeName>
        <fullName evidence="15 19">Cobalamin-5'-phosphate synthase</fullName>
    </alternativeName>
</protein>
<evidence type="ECO:0000256" key="3">
    <source>
        <dbReference type="ARBA" id="ARBA00004663"/>
    </source>
</evidence>
<comment type="cofactor">
    <cofactor evidence="1 19">
        <name>Mg(2+)</name>
        <dbReference type="ChEBI" id="CHEBI:18420"/>
    </cofactor>
</comment>
<dbReference type="UniPathway" id="UPA00148">
    <property type="reaction ID" value="UER00238"/>
</dbReference>
<accession>A0A8J3PM68</accession>
<comment type="catalytic activity">
    <reaction evidence="17 19">
        <text>alpha-ribazole + adenosylcob(III)inamide-GDP = adenosylcob(III)alamin + GMP + H(+)</text>
        <dbReference type="Rhea" id="RHEA:16049"/>
        <dbReference type="ChEBI" id="CHEBI:10329"/>
        <dbReference type="ChEBI" id="CHEBI:15378"/>
        <dbReference type="ChEBI" id="CHEBI:18408"/>
        <dbReference type="ChEBI" id="CHEBI:58115"/>
        <dbReference type="ChEBI" id="CHEBI:60487"/>
        <dbReference type="EC" id="2.7.8.26"/>
    </reaction>
</comment>
<keyword evidence="7 19" id="KW-1003">Cell membrane</keyword>
<keyword evidence="8 19" id="KW-0169">Cobalamin biosynthesis</keyword>
<evidence type="ECO:0000256" key="16">
    <source>
        <dbReference type="ARBA" id="ARBA00032853"/>
    </source>
</evidence>
<feature type="transmembrane region" description="Helical" evidence="19">
    <location>
        <begin position="221"/>
        <end position="240"/>
    </location>
</feature>
<evidence type="ECO:0000256" key="14">
    <source>
        <dbReference type="ARBA" id="ARBA00025228"/>
    </source>
</evidence>
<evidence type="ECO:0000256" key="9">
    <source>
        <dbReference type="ARBA" id="ARBA00022679"/>
    </source>
</evidence>
<evidence type="ECO:0000256" key="7">
    <source>
        <dbReference type="ARBA" id="ARBA00022475"/>
    </source>
</evidence>
<evidence type="ECO:0000313" key="20">
    <source>
        <dbReference type="EMBL" id="GIG72596.1"/>
    </source>
</evidence>
<evidence type="ECO:0000256" key="15">
    <source>
        <dbReference type="ARBA" id="ARBA00032605"/>
    </source>
</evidence>
<evidence type="ECO:0000256" key="4">
    <source>
        <dbReference type="ARBA" id="ARBA00010561"/>
    </source>
</evidence>